<accession>A0ABQ3AM53</accession>
<reference evidence="4" key="1">
    <citation type="journal article" date="2019" name="Int. J. Syst. Evol. Microbiol.">
        <title>The Global Catalogue of Microorganisms (GCM) 10K type strain sequencing project: providing services to taxonomists for standard genome sequencing and annotation.</title>
        <authorList>
            <consortium name="The Broad Institute Genomics Platform"/>
            <consortium name="The Broad Institute Genome Sequencing Center for Infectious Disease"/>
            <person name="Wu L."/>
            <person name="Ma J."/>
        </authorList>
    </citation>
    <scope>NUCLEOTIDE SEQUENCE [LARGE SCALE GENOMIC DNA]</scope>
    <source>
        <strain evidence="4">JCM 4594</strain>
    </source>
</reference>
<evidence type="ECO:0000256" key="1">
    <source>
        <dbReference type="SAM" id="MobiDB-lite"/>
    </source>
</evidence>
<evidence type="ECO:0000313" key="3">
    <source>
        <dbReference type="EMBL" id="GGY61117.1"/>
    </source>
</evidence>
<feature type="domain" description="Transposase IS701-like DDE" evidence="2">
    <location>
        <begin position="23"/>
        <end position="176"/>
    </location>
</feature>
<dbReference type="EMBL" id="BMUU01000015">
    <property type="protein sequence ID" value="GGY61117.1"/>
    <property type="molecule type" value="Genomic_DNA"/>
</dbReference>
<feature type="compositionally biased region" description="Low complexity" evidence="1">
    <location>
        <begin position="188"/>
        <end position="222"/>
    </location>
</feature>
<protein>
    <recommendedName>
        <fullName evidence="2">Transposase IS701-like DDE domain-containing protein</fullName>
    </recommendedName>
</protein>
<dbReference type="Pfam" id="PF13546">
    <property type="entry name" value="DDE_5"/>
    <property type="match status" value="1"/>
</dbReference>
<gene>
    <name evidence="3" type="ORF">GCM10010326_64860</name>
</gene>
<organism evidence="3 4">
    <name type="scientific">Streptomyces xanthochromogenes</name>
    <dbReference type="NCBI Taxonomy" id="67384"/>
    <lineage>
        <taxon>Bacteria</taxon>
        <taxon>Bacillati</taxon>
        <taxon>Actinomycetota</taxon>
        <taxon>Actinomycetes</taxon>
        <taxon>Kitasatosporales</taxon>
        <taxon>Streptomycetaceae</taxon>
        <taxon>Streptomyces</taxon>
    </lineage>
</organism>
<sequence>MSKPGPIRDRTGFAELSRFRTAFYRCLSARADAFFELTDALLCADGPVRTPVELSLTAEHRRGYGSLYGALNHGRLDTDQLRDLLASLPLPRFGGRLVLTVDVSPWLRSDAACAPERLFCHVHGRSKAAPQIIPGWPYSFVAALTPDRTSWTQVLDMVRLGPADDAAAVTARQLRHPCIAFSPPSPSSPRRWSPQPLLIRATASRATPMPTPAARPSTTGPD</sequence>
<dbReference type="InterPro" id="IPR038721">
    <property type="entry name" value="IS701-like_DDE_dom"/>
</dbReference>
<feature type="region of interest" description="Disordered" evidence="1">
    <location>
        <begin position="180"/>
        <end position="222"/>
    </location>
</feature>
<evidence type="ECO:0000313" key="4">
    <source>
        <dbReference type="Proteomes" id="UP000600946"/>
    </source>
</evidence>
<evidence type="ECO:0000259" key="2">
    <source>
        <dbReference type="Pfam" id="PF13546"/>
    </source>
</evidence>
<dbReference type="Proteomes" id="UP000600946">
    <property type="component" value="Unassembled WGS sequence"/>
</dbReference>
<comment type="caution">
    <text evidence="3">The sequence shown here is derived from an EMBL/GenBank/DDBJ whole genome shotgun (WGS) entry which is preliminary data.</text>
</comment>
<name>A0ABQ3AM53_9ACTN</name>
<keyword evidence="4" id="KW-1185">Reference proteome</keyword>
<proteinExistence type="predicted"/>